<feature type="chain" id="PRO_5018126048" evidence="1">
    <location>
        <begin position="19"/>
        <end position="123"/>
    </location>
</feature>
<dbReference type="EMBL" id="ML119161">
    <property type="protein sequence ID" value="RPB08578.1"/>
    <property type="molecule type" value="Genomic_DNA"/>
</dbReference>
<dbReference type="InParanoid" id="A0A3N4KGJ8"/>
<evidence type="ECO:0000313" key="3">
    <source>
        <dbReference type="Proteomes" id="UP000277580"/>
    </source>
</evidence>
<accession>A0A3N4KGJ8</accession>
<gene>
    <name evidence="2" type="ORF">P167DRAFT_608602</name>
</gene>
<reference evidence="2 3" key="1">
    <citation type="journal article" date="2018" name="Nat. Ecol. Evol.">
        <title>Pezizomycetes genomes reveal the molecular basis of ectomycorrhizal truffle lifestyle.</title>
        <authorList>
            <person name="Murat C."/>
            <person name="Payen T."/>
            <person name="Noel B."/>
            <person name="Kuo A."/>
            <person name="Morin E."/>
            <person name="Chen J."/>
            <person name="Kohler A."/>
            <person name="Krizsan K."/>
            <person name="Balestrini R."/>
            <person name="Da Silva C."/>
            <person name="Montanini B."/>
            <person name="Hainaut M."/>
            <person name="Levati E."/>
            <person name="Barry K.W."/>
            <person name="Belfiori B."/>
            <person name="Cichocki N."/>
            <person name="Clum A."/>
            <person name="Dockter R.B."/>
            <person name="Fauchery L."/>
            <person name="Guy J."/>
            <person name="Iotti M."/>
            <person name="Le Tacon F."/>
            <person name="Lindquist E.A."/>
            <person name="Lipzen A."/>
            <person name="Malagnac F."/>
            <person name="Mello A."/>
            <person name="Molinier V."/>
            <person name="Miyauchi S."/>
            <person name="Poulain J."/>
            <person name="Riccioni C."/>
            <person name="Rubini A."/>
            <person name="Sitrit Y."/>
            <person name="Splivallo R."/>
            <person name="Traeger S."/>
            <person name="Wang M."/>
            <person name="Zifcakova L."/>
            <person name="Wipf D."/>
            <person name="Zambonelli A."/>
            <person name="Paolocci F."/>
            <person name="Nowrousian M."/>
            <person name="Ottonello S."/>
            <person name="Baldrian P."/>
            <person name="Spatafora J.W."/>
            <person name="Henrissat B."/>
            <person name="Nagy L.G."/>
            <person name="Aury J.M."/>
            <person name="Wincker P."/>
            <person name="Grigoriev I.V."/>
            <person name="Bonfante P."/>
            <person name="Martin F.M."/>
        </authorList>
    </citation>
    <scope>NUCLEOTIDE SEQUENCE [LARGE SCALE GENOMIC DNA]</scope>
    <source>
        <strain evidence="2 3">CCBAS932</strain>
    </source>
</reference>
<keyword evidence="1" id="KW-0732">Signal</keyword>
<evidence type="ECO:0000256" key="1">
    <source>
        <dbReference type="SAM" id="SignalP"/>
    </source>
</evidence>
<dbReference type="Proteomes" id="UP000277580">
    <property type="component" value="Unassembled WGS sequence"/>
</dbReference>
<name>A0A3N4KGJ8_9PEZI</name>
<organism evidence="2 3">
    <name type="scientific">Morchella conica CCBAS932</name>
    <dbReference type="NCBI Taxonomy" id="1392247"/>
    <lineage>
        <taxon>Eukaryota</taxon>
        <taxon>Fungi</taxon>
        <taxon>Dikarya</taxon>
        <taxon>Ascomycota</taxon>
        <taxon>Pezizomycotina</taxon>
        <taxon>Pezizomycetes</taxon>
        <taxon>Pezizales</taxon>
        <taxon>Morchellaceae</taxon>
        <taxon>Morchella</taxon>
    </lineage>
</organism>
<dbReference type="OrthoDB" id="10305480at2759"/>
<sequence length="123" mass="13797">MQISSIILSLVACSIVQAAAVPRCDEDLQFYNHCISDTSQYLKSLNVRVTPSHTSRITKCYQCFQEAADNGCGALFGSDPDNLSDEGRRCYDVGMEKCRMRRGRGERCRFFVNWRSAGRVGEA</sequence>
<proteinExistence type="predicted"/>
<feature type="signal peptide" evidence="1">
    <location>
        <begin position="1"/>
        <end position="18"/>
    </location>
</feature>
<dbReference type="AlphaFoldDB" id="A0A3N4KGJ8"/>
<keyword evidence="3" id="KW-1185">Reference proteome</keyword>
<protein>
    <submittedName>
        <fullName evidence="2">Uncharacterized protein</fullName>
    </submittedName>
</protein>
<evidence type="ECO:0000313" key="2">
    <source>
        <dbReference type="EMBL" id="RPB08578.1"/>
    </source>
</evidence>